<dbReference type="AlphaFoldDB" id="A0A812MZQ8"/>
<dbReference type="OrthoDB" id="409725at2759"/>
<proteinExistence type="predicted"/>
<accession>A0A812MZQ8</accession>
<gene>
    <name evidence="3" type="ORF">SPIL2461_LOCUS5810</name>
</gene>
<dbReference type="Pfam" id="PF01740">
    <property type="entry name" value="STAS"/>
    <property type="match status" value="1"/>
</dbReference>
<keyword evidence="4" id="KW-1185">Reference proteome</keyword>
<dbReference type="Gene3D" id="3.30.750.24">
    <property type="entry name" value="STAS domain"/>
    <property type="match status" value="1"/>
</dbReference>
<dbReference type="InterPro" id="IPR014710">
    <property type="entry name" value="RmlC-like_jellyroll"/>
</dbReference>
<feature type="domain" description="Cyclic nucleotide-binding" evidence="2">
    <location>
        <begin position="285"/>
        <end position="359"/>
    </location>
</feature>
<dbReference type="PANTHER" id="PTHR43310">
    <property type="entry name" value="SULFATE TRANSPORTER YBAR-RELATED"/>
    <property type="match status" value="1"/>
</dbReference>
<protein>
    <recommendedName>
        <fullName evidence="2">Cyclic nucleotide-binding domain-containing protein</fullName>
    </recommendedName>
</protein>
<keyword evidence="1" id="KW-0472">Membrane</keyword>
<feature type="transmembrane region" description="Helical" evidence="1">
    <location>
        <begin position="66"/>
        <end position="91"/>
    </location>
</feature>
<feature type="transmembrane region" description="Helical" evidence="1">
    <location>
        <begin position="36"/>
        <end position="54"/>
    </location>
</feature>
<reference evidence="3" key="1">
    <citation type="submission" date="2021-02" db="EMBL/GenBank/DDBJ databases">
        <authorList>
            <person name="Dougan E. K."/>
            <person name="Rhodes N."/>
            <person name="Thang M."/>
            <person name="Chan C."/>
        </authorList>
    </citation>
    <scope>NUCLEOTIDE SEQUENCE</scope>
</reference>
<evidence type="ECO:0000313" key="3">
    <source>
        <dbReference type="EMBL" id="CAE7267508.1"/>
    </source>
</evidence>
<dbReference type="SUPFAM" id="SSF52091">
    <property type="entry name" value="SpoIIaa-like"/>
    <property type="match status" value="1"/>
</dbReference>
<feature type="non-terminal residue" evidence="3">
    <location>
        <position position="1"/>
    </location>
</feature>
<keyword evidence="1" id="KW-0812">Transmembrane</keyword>
<dbReference type="PROSITE" id="PS50042">
    <property type="entry name" value="CNMP_BINDING_3"/>
    <property type="match status" value="1"/>
</dbReference>
<organism evidence="3 4">
    <name type="scientific">Symbiodinium pilosum</name>
    <name type="common">Dinoflagellate</name>
    <dbReference type="NCBI Taxonomy" id="2952"/>
    <lineage>
        <taxon>Eukaryota</taxon>
        <taxon>Sar</taxon>
        <taxon>Alveolata</taxon>
        <taxon>Dinophyceae</taxon>
        <taxon>Suessiales</taxon>
        <taxon>Symbiodiniaceae</taxon>
        <taxon>Symbiodinium</taxon>
    </lineage>
</organism>
<dbReference type="Gene3D" id="2.60.120.10">
    <property type="entry name" value="Jelly Rolls"/>
    <property type="match status" value="1"/>
</dbReference>
<dbReference type="InterPro" id="IPR052706">
    <property type="entry name" value="Membrane-Transporter-like"/>
</dbReference>
<comment type="caution">
    <text evidence="3">The sequence shown here is derived from an EMBL/GenBank/DDBJ whole genome shotgun (WGS) entry which is preliminary data.</text>
</comment>
<evidence type="ECO:0000256" key="1">
    <source>
        <dbReference type="SAM" id="Phobius"/>
    </source>
</evidence>
<dbReference type="InterPro" id="IPR036513">
    <property type="entry name" value="STAS_dom_sf"/>
</dbReference>
<dbReference type="PANTHER" id="PTHR43310:SF2">
    <property type="entry name" value="SLC26A_SULP TRANSPORTER DOMAIN-CONTAINING PROTEIN"/>
    <property type="match status" value="1"/>
</dbReference>
<dbReference type="InterPro" id="IPR000595">
    <property type="entry name" value="cNMP-bd_dom"/>
</dbReference>
<dbReference type="EMBL" id="CAJNIZ010008446">
    <property type="protein sequence ID" value="CAE7267508.1"/>
    <property type="molecule type" value="Genomic_DNA"/>
</dbReference>
<evidence type="ECO:0000259" key="2">
    <source>
        <dbReference type="PROSITE" id="PS50042"/>
    </source>
</evidence>
<sequence length="390" mass="42393">NVDAGGTGRETGLVSAGLCVLWIWLGPILTAGVPKFVVGGMLCHLAFGYILDGLWEPRALLSCGDYVIICAMVLYYLATDLVPAILVGLALCSFNFMLRYSQSGPLEFVTTAGDAAMFSNRFRPNGDRLYLKTAPGIVVARTFCSQLFFGSMAAILAEVNPWLQKGRFLLLDLSSLRSIDSSALAGFRKLPNHVQIVAVGLPLQLETQVRSAGLPVCIFQSIDEALEWCEDHILKFRYLEMHQADLNMQLLGRPSNNPSLPAPDEPRLDSAGISSAVTRILGSGLQDLVDLLEQIPVKAREVVFHEGLAAEGLYIVVIGALQIQHGSQRGIVLGPGEIAVDVNIKRIFGQQANARRGKPVSDGDLLCEVLTSTRFTWDMTYGTATYSDDY</sequence>
<dbReference type="InterPro" id="IPR002645">
    <property type="entry name" value="STAS_dom"/>
</dbReference>
<dbReference type="SUPFAM" id="SSF51206">
    <property type="entry name" value="cAMP-binding domain-like"/>
    <property type="match status" value="1"/>
</dbReference>
<name>A0A812MZQ8_SYMPI</name>
<keyword evidence="1" id="KW-1133">Transmembrane helix</keyword>
<feature type="transmembrane region" description="Helical" evidence="1">
    <location>
        <begin position="12"/>
        <end position="30"/>
    </location>
</feature>
<dbReference type="Proteomes" id="UP000649617">
    <property type="component" value="Unassembled WGS sequence"/>
</dbReference>
<dbReference type="InterPro" id="IPR018490">
    <property type="entry name" value="cNMP-bd_dom_sf"/>
</dbReference>
<evidence type="ECO:0000313" key="4">
    <source>
        <dbReference type="Proteomes" id="UP000649617"/>
    </source>
</evidence>